<dbReference type="KEGG" id="acoa:RB602_14820"/>
<dbReference type="Gene3D" id="3.40.50.720">
    <property type="entry name" value="NAD(P)-binding Rossmann-like Domain"/>
    <property type="match status" value="1"/>
</dbReference>
<gene>
    <name evidence="3" type="ORF">RB602_14820</name>
</gene>
<dbReference type="PRINTS" id="PR00080">
    <property type="entry name" value="SDRFAMILY"/>
</dbReference>
<dbReference type="Proteomes" id="UP001302429">
    <property type="component" value="Chromosome"/>
</dbReference>
<keyword evidence="4" id="KW-1185">Reference proteome</keyword>
<dbReference type="EMBL" id="CP136594">
    <property type="protein sequence ID" value="WOE75082.1"/>
    <property type="molecule type" value="Genomic_DNA"/>
</dbReference>
<evidence type="ECO:0000313" key="4">
    <source>
        <dbReference type="Proteomes" id="UP001302429"/>
    </source>
</evidence>
<dbReference type="SUPFAM" id="SSF51735">
    <property type="entry name" value="NAD(P)-binding Rossmann-fold domains"/>
    <property type="match status" value="1"/>
</dbReference>
<dbReference type="InterPro" id="IPR036291">
    <property type="entry name" value="NAD(P)-bd_dom_sf"/>
</dbReference>
<reference evidence="3 4" key="1">
    <citation type="submission" date="2023-10" db="EMBL/GenBank/DDBJ databases">
        <title>Complete genome sequence of a Sphingomonadaceae bacterium.</title>
        <authorList>
            <person name="Yan C."/>
        </authorList>
    </citation>
    <scope>NUCLEOTIDE SEQUENCE [LARGE SCALE GENOMIC DNA]</scope>
    <source>
        <strain evidence="3 4">SCSIO 66989</strain>
    </source>
</reference>
<dbReference type="AlphaFoldDB" id="A0AA97F876"/>
<dbReference type="GO" id="GO:0016491">
    <property type="term" value="F:oxidoreductase activity"/>
    <property type="evidence" value="ECO:0007669"/>
    <property type="project" value="UniProtKB-KW"/>
</dbReference>
<evidence type="ECO:0000256" key="2">
    <source>
        <dbReference type="RuleBase" id="RU000363"/>
    </source>
</evidence>
<name>A0AA97F876_9SPHN</name>
<dbReference type="PANTHER" id="PTHR43157">
    <property type="entry name" value="PHOSPHATIDYLINOSITOL-GLYCAN BIOSYNTHESIS CLASS F PROTEIN-RELATED"/>
    <property type="match status" value="1"/>
</dbReference>
<dbReference type="InterPro" id="IPR002347">
    <property type="entry name" value="SDR_fam"/>
</dbReference>
<dbReference type="PRINTS" id="PR00081">
    <property type="entry name" value="GDHRDH"/>
</dbReference>
<evidence type="ECO:0000313" key="3">
    <source>
        <dbReference type="EMBL" id="WOE75082.1"/>
    </source>
</evidence>
<keyword evidence="1" id="KW-0560">Oxidoreductase</keyword>
<dbReference type="PANTHER" id="PTHR43157:SF31">
    <property type="entry name" value="PHOSPHATIDYLINOSITOL-GLYCAN BIOSYNTHESIS CLASS F PROTEIN"/>
    <property type="match status" value="1"/>
</dbReference>
<dbReference type="Pfam" id="PF00106">
    <property type="entry name" value="adh_short"/>
    <property type="match status" value="1"/>
</dbReference>
<dbReference type="CDD" id="cd05327">
    <property type="entry name" value="retinol-DH_like_SDR_c_like"/>
    <property type="match status" value="1"/>
</dbReference>
<evidence type="ECO:0000256" key="1">
    <source>
        <dbReference type="ARBA" id="ARBA00023002"/>
    </source>
</evidence>
<protein>
    <submittedName>
        <fullName evidence="3">Oxidoreductase</fullName>
    </submittedName>
</protein>
<dbReference type="RefSeq" id="WP_317081666.1">
    <property type="nucleotide sequence ID" value="NZ_CP136594.1"/>
</dbReference>
<comment type="similarity">
    <text evidence="2">Belongs to the short-chain dehydrogenases/reductases (SDR) family.</text>
</comment>
<organism evidence="3 4">
    <name type="scientific">Alterisphingorhabdus coralli</name>
    <dbReference type="NCBI Taxonomy" id="3071408"/>
    <lineage>
        <taxon>Bacteria</taxon>
        <taxon>Pseudomonadati</taxon>
        <taxon>Pseudomonadota</taxon>
        <taxon>Alphaproteobacteria</taxon>
        <taxon>Sphingomonadales</taxon>
        <taxon>Sphingomonadaceae</taxon>
        <taxon>Alterisphingorhabdus (ex Yan et al. 2024)</taxon>
    </lineage>
</organism>
<proteinExistence type="inferred from homology"/>
<accession>A0AA97F876</accession>
<sequence length="293" mass="31758">MSETKIAIVTGANNGIGFETAIGMAKAGYHTVLACRSEAKGKAAMAEMQKRVPGGEFALLLLDLSDFESVRHFATAFRQHYDRLDVLINNAGVLDYSGRKASNGYELQLMTNHLGHMLLTSLLLDRMPDAPESRIVSLSSVAHRGARIHFDDIHCENTEGVAAYSQSKLACLLFGDELNRRLQAAGRQVLSLSVHPGGSDSGLFDDMSRLQYYTMKILAPFIIHNNASAAKPSLHAALSPDAKGGDFYGPQGFKELRGKAGKAVRDASAQDPAVANRLWEVSEKLIGEPFRLG</sequence>
<dbReference type="NCBIfam" id="NF004846">
    <property type="entry name" value="PRK06197.1"/>
    <property type="match status" value="1"/>
</dbReference>